<feature type="region of interest" description="Disordered" evidence="2">
    <location>
        <begin position="144"/>
        <end position="359"/>
    </location>
</feature>
<feature type="compositionally biased region" description="Polar residues" evidence="2">
    <location>
        <begin position="217"/>
        <end position="226"/>
    </location>
</feature>
<keyword evidence="4" id="KW-1185">Reference proteome</keyword>
<feature type="compositionally biased region" description="Polar residues" evidence="2">
    <location>
        <begin position="266"/>
        <end position="275"/>
    </location>
</feature>
<proteinExistence type="predicted"/>
<evidence type="ECO:0000313" key="4">
    <source>
        <dbReference type="Proteomes" id="UP000298030"/>
    </source>
</evidence>
<feature type="compositionally biased region" description="Low complexity" evidence="2">
    <location>
        <begin position="457"/>
        <end position="468"/>
    </location>
</feature>
<organism evidence="3 4">
    <name type="scientific">Coprinellus micaceus</name>
    <name type="common">Glistening ink-cap mushroom</name>
    <name type="synonym">Coprinus micaceus</name>
    <dbReference type="NCBI Taxonomy" id="71717"/>
    <lineage>
        <taxon>Eukaryota</taxon>
        <taxon>Fungi</taxon>
        <taxon>Dikarya</taxon>
        <taxon>Basidiomycota</taxon>
        <taxon>Agaricomycotina</taxon>
        <taxon>Agaricomycetes</taxon>
        <taxon>Agaricomycetidae</taxon>
        <taxon>Agaricales</taxon>
        <taxon>Agaricineae</taxon>
        <taxon>Psathyrellaceae</taxon>
        <taxon>Coprinellus</taxon>
    </lineage>
</organism>
<gene>
    <name evidence="3" type="ORF">FA13DRAFT_1806247</name>
</gene>
<comment type="caution">
    <text evidence="3">The sequence shown here is derived from an EMBL/GenBank/DDBJ whole genome shotgun (WGS) entry which is preliminary data.</text>
</comment>
<evidence type="ECO:0000256" key="2">
    <source>
        <dbReference type="SAM" id="MobiDB-lite"/>
    </source>
</evidence>
<accession>A0A4Y7RPM2</accession>
<reference evidence="3 4" key="1">
    <citation type="journal article" date="2019" name="Nat. Ecol. Evol.">
        <title>Megaphylogeny resolves global patterns of mushroom evolution.</title>
        <authorList>
            <person name="Varga T."/>
            <person name="Krizsan K."/>
            <person name="Foldi C."/>
            <person name="Dima B."/>
            <person name="Sanchez-Garcia M."/>
            <person name="Sanchez-Ramirez S."/>
            <person name="Szollosi G.J."/>
            <person name="Szarkandi J.G."/>
            <person name="Papp V."/>
            <person name="Albert L."/>
            <person name="Andreopoulos W."/>
            <person name="Angelini C."/>
            <person name="Antonin V."/>
            <person name="Barry K.W."/>
            <person name="Bougher N.L."/>
            <person name="Buchanan P."/>
            <person name="Buyck B."/>
            <person name="Bense V."/>
            <person name="Catcheside P."/>
            <person name="Chovatia M."/>
            <person name="Cooper J."/>
            <person name="Damon W."/>
            <person name="Desjardin D."/>
            <person name="Finy P."/>
            <person name="Geml J."/>
            <person name="Haridas S."/>
            <person name="Hughes K."/>
            <person name="Justo A."/>
            <person name="Karasinski D."/>
            <person name="Kautmanova I."/>
            <person name="Kiss B."/>
            <person name="Kocsube S."/>
            <person name="Kotiranta H."/>
            <person name="LaButti K.M."/>
            <person name="Lechner B.E."/>
            <person name="Liimatainen K."/>
            <person name="Lipzen A."/>
            <person name="Lukacs Z."/>
            <person name="Mihaltcheva S."/>
            <person name="Morgado L.N."/>
            <person name="Niskanen T."/>
            <person name="Noordeloos M.E."/>
            <person name="Ohm R.A."/>
            <person name="Ortiz-Santana B."/>
            <person name="Ovrebo C."/>
            <person name="Racz N."/>
            <person name="Riley R."/>
            <person name="Savchenko A."/>
            <person name="Shiryaev A."/>
            <person name="Soop K."/>
            <person name="Spirin V."/>
            <person name="Szebenyi C."/>
            <person name="Tomsovsky M."/>
            <person name="Tulloss R.E."/>
            <person name="Uehling J."/>
            <person name="Grigoriev I.V."/>
            <person name="Vagvolgyi C."/>
            <person name="Papp T."/>
            <person name="Martin F.M."/>
            <person name="Miettinen O."/>
            <person name="Hibbett D.S."/>
            <person name="Nagy L.G."/>
        </authorList>
    </citation>
    <scope>NUCLEOTIDE SEQUENCE [LARGE SCALE GENOMIC DNA]</scope>
    <source>
        <strain evidence="3 4">FP101781</strain>
    </source>
</reference>
<feature type="compositionally biased region" description="Polar residues" evidence="2">
    <location>
        <begin position="248"/>
        <end position="259"/>
    </location>
</feature>
<feature type="compositionally biased region" description="Basic and acidic residues" evidence="2">
    <location>
        <begin position="1491"/>
        <end position="1514"/>
    </location>
</feature>
<evidence type="ECO:0000256" key="1">
    <source>
        <dbReference type="SAM" id="Coils"/>
    </source>
</evidence>
<feature type="coiled-coil region" evidence="1">
    <location>
        <begin position="705"/>
        <end position="747"/>
    </location>
</feature>
<name>A0A4Y7RPM2_COPMI</name>
<feature type="compositionally biased region" description="Basic residues" evidence="2">
    <location>
        <begin position="24"/>
        <end position="35"/>
    </location>
</feature>
<feature type="compositionally biased region" description="Polar residues" evidence="2">
    <location>
        <begin position="174"/>
        <end position="195"/>
    </location>
</feature>
<keyword evidence="1" id="KW-0175">Coiled coil</keyword>
<feature type="compositionally biased region" description="Gly residues" evidence="2">
    <location>
        <begin position="157"/>
        <end position="169"/>
    </location>
</feature>
<dbReference type="EMBL" id="QPFP01000462">
    <property type="protein sequence ID" value="TEB10746.1"/>
    <property type="molecule type" value="Genomic_DNA"/>
</dbReference>
<dbReference type="Proteomes" id="UP000298030">
    <property type="component" value="Unassembled WGS sequence"/>
</dbReference>
<feature type="region of interest" description="Disordered" evidence="2">
    <location>
        <begin position="19"/>
        <end position="44"/>
    </location>
</feature>
<feature type="compositionally biased region" description="Polar residues" evidence="2">
    <location>
        <begin position="303"/>
        <end position="314"/>
    </location>
</feature>
<feature type="region of interest" description="Disordered" evidence="2">
    <location>
        <begin position="381"/>
        <end position="545"/>
    </location>
</feature>
<sequence>MVHVSVFIKELLTNGFLSPDQAKKSRKGQKPRPKGKAIPDAKSDFDRYGFGSSFDENAMREFDLQESRAFGESMGFTDIQMTSFINDGIGPNFRLGTSRLTESELQQLRMQENAIQGHGGGLPSDPIEAFPDSEPGAPYHSFHPLFTPTQPEMTTNGSGGNSSGYGGGLSPSNPALNASPATPAQENRTTSSESSAADVVCGPQASQNVSLVAPVQENRTTSSESSAADVVCGPQASQNVSLVAPVQENRTTSSESSAANVVCGPQTAQQSNPSFDVSPATPEQEKSTTSGDGSTRGDVAGPQTAQPSDPSLKTSADAPAQLTSATRGAAVGAPLSPRKTGRQVMVEDTPDRERSKAGKRVLLSHGNIELASKLNAAFHANEQSAAQEEVVDVQPKSKAPAEVKTPEGADKSENPREALNRAPKAQRTLEKPPSAVGSSQPVPSSPLSRVEKKVLKAKAASSNSTSDTDSSDEDSEKDRTPSTYRPPQIRKPIQDNSKIKSKAIIGSSDEDLTSDEAPPAKPKKLLKGSTTGGSKSGSTSKRGAAVRDVFTKDEKKVLKTVKQDARKERKEEKVRRKEEEATMILGADENPTSRYHIGYGYMDVVADRDGGQGPMLVSHPGQRDLSDPQVNKFAALHRIGNGLERKTHKFSLIVAVPQGIYDPSSLALSVNDPVQRVQWLPGAKTAEAVRLAGAHRQRALQVVLEEQVKKTVDKFNNELAKVEKEKKRKWEESAATLRDIIAKAERALEENSLWLVQFIDLTALEASPTRLVDETRIMSNNEVAALKDSEQQQLAIILVQLARAKDEADAKSILDAARLFTTRVRSPVVTLSRRGHSLVRFLVSLLEFQSFSSELILIPTDLVDFNFYAWGLVRDVLEGSFDELRFICSDALLPAELHEDPPSEISDEDIRKHLLDQLLCLSQHHVSTPVVNVVVKCAQDAFKKSGLLGHHLGSPGDKYEVEWDAYTRMLPGLVRRALETSRQKEEHLWTKANDRAVADMVCLKLRILLSGQHVRHSGYMPKLSGPLPLLCPALVSHFISSWLQARFTIYMIANWFVPGLRAHGNQLRSSGPPAVFHSFPAGIFHSLKYWFGHDADFDISPGEPGTWESLSPDEVIERSEDSAVTEVWHGIVTHLFQLKESTLIPLEGLLKFIPQANPNSAKGRIELSDDVFDALHKDGVKAISAWSNYIIAKTFAHQAAVHPRRHPDIPPTARAHLTEPYLERIFANFQRCPLNFLTAHNPNNNASHHKSFLENMFFEDHFYQSVFIPTLAKFPQIPILFHHLQNIVTARDGLRTFRLWPAIPLPLPPTQSQPPATAVVDVDAYAAQLISVEAARITGHVNKAMLTFARSLSSADCLGVLHDNPRPGRKEEFHLHRSLDSLLMDFHVKAAQLATEVATIRNDKDYRNWTTYDDSESGSGSYWDQQGLKIKVATGEDMDFMYETEEVVAAKKKDEERKKALAAESSGAKGKQGKDSSTSKRSASKVGKPKKQGEGAKGGKDDSKGEDKKRKGDNSLKGLANKKARTE</sequence>
<feature type="compositionally biased region" description="Polar residues" evidence="2">
    <location>
        <begin position="436"/>
        <end position="447"/>
    </location>
</feature>
<feature type="compositionally biased region" description="Basic and acidic residues" evidence="2">
    <location>
        <begin position="399"/>
        <end position="419"/>
    </location>
</feature>
<protein>
    <submittedName>
        <fullName evidence="3">Uncharacterized protein</fullName>
    </submittedName>
</protein>
<evidence type="ECO:0000313" key="3">
    <source>
        <dbReference type="EMBL" id="TEB10746.1"/>
    </source>
</evidence>
<feature type="region of interest" description="Disordered" evidence="2">
    <location>
        <begin position="1457"/>
        <end position="1527"/>
    </location>
</feature>
<dbReference type="OrthoDB" id="10640898at2759"/>